<dbReference type="PANTHER" id="PTHR43861:SF6">
    <property type="entry name" value="METHYLTRANSFERASE TYPE 11"/>
    <property type="match status" value="1"/>
</dbReference>
<feature type="domain" description="Methyltransferase" evidence="2">
    <location>
        <begin position="80"/>
        <end position="173"/>
    </location>
</feature>
<keyword evidence="1 3" id="KW-0808">Transferase</keyword>
<dbReference type="GO" id="GO:0008168">
    <property type="term" value="F:methyltransferase activity"/>
    <property type="evidence" value="ECO:0007669"/>
    <property type="project" value="UniProtKB-KW"/>
</dbReference>
<reference evidence="3 4" key="1">
    <citation type="submission" date="2019-01" db="EMBL/GenBank/DDBJ databases">
        <title>Ancylomarina salipaludis sp. nov., isolated from a salt marsh.</title>
        <authorList>
            <person name="Yoon J.-H."/>
        </authorList>
    </citation>
    <scope>NUCLEOTIDE SEQUENCE [LARGE SCALE GENOMIC DNA]</scope>
    <source>
        <strain evidence="3 4">SHSM-M15</strain>
    </source>
</reference>
<dbReference type="Proteomes" id="UP000289703">
    <property type="component" value="Unassembled WGS sequence"/>
</dbReference>
<dbReference type="OrthoDB" id="9811589at2"/>
<protein>
    <submittedName>
        <fullName evidence="3">Class I SAM-dependent methyltransferase</fullName>
    </submittedName>
</protein>
<gene>
    <name evidence="3" type="ORF">EO244_00985</name>
</gene>
<dbReference type="RefSeq" id="WP_129252059.1">
    <property type="nucleotide sequence ID" value="NZ_SAXA01000001.1"/>
</dbReference>
<dbReference type="Pfam" id="PF13649">
    <property type="entry name" value="Methyltransf_25"/>
    <property type="match status" value="1"/>
</dbReference>
<keyword evidence="3" id="KW-0489">Methyltransferase</keyword>
<proteinExistence type="predicted"/>
<dbReference type="InterPro" id="IPR029063">
    <property type="entry name" value="SAM-dependent_MTases_sf"/>
</dbReference>
<dbReference type="InterPro" id="IPR041698">
    <property type="entry name" value="Methyltransf_25"/>
</dbReference>
<name>A0A4Q1JQ37_9BACT</name>
<dbReference type="SUPFAM" id="SSF53335">
    <property type="entry name" value="S-adenosyl-L-methionine-dependent methyltransferases"/>
    <property type="match status" value="1"/>
</dbReference>
<dbReference type="GO" id="GO:0032259">
    <property type="term" value="P:methylation"/>
    <property type="evidence" value="ECO:0007669"/>
    <property type="project" value="UniProtKB-KW"/>
</dbReference>
<dbReference type="AlphaFoldDB" id="A0A4Q1JQ37"/>
<dbReference type="Gene3D" id="2.20.25.110">
    <property type="entry name" value="S-adenosyl-L-methionine-dependent methyltransferases"/>
    <property type="match status" value="1"/>
</dbReference>
<evidence type="ECO:0000313" key="3">
    <source>
        <dbReference type="EMBL" id="RXQ97493.1"/>
    </source>
</evidence>
<dbReference type="PANTHER" id="PTHR43861">
    <property type="entry name" value="TRANS-ACONITATE 2-METHYLTRANSFERASE-RELATED"/>
    <property type="match status" value="1"/>
</dbReference>
<dbReference type="EMBL" id="SAXA01000001">
    <property type="protein sequence ID" value="RXQ97493.1"/>
    <property type="molecule type" value="Genomic_DNA"/>
</dbReference>
<organism evidence="3 4">
    <name type="scientific">Ancylomarina salipaludis</name>
    <dbReference type="NCBI Taxonomy" id="2501299"/>
    <lineage>
        <taxon>Bacteria</taxon>
        <taxon>Pseudomonadati</taxon>
        <taxon>Bacteroidota</taxon>
        <taxon>Bacteroidia</taxon>
        <taxon>Marinilabiliales</taxon>
        <taxon>Marinifilaceae</taxon>
        <taxon>Ancylomarina</taxon>
    </lineage>
</organism>
<comment type="caution">
    <text evidence="3">The sequence shown here is derived from an EMBL/GenBank/DDBJ whole genome shotgun (WGS) entry which is preliminary data.</text>
</comment>
<sequence length="292" mass="34614">MNLINNGKLDFSQLESITKKPKLFTKDKINFWQDPYISEHILYAHLDDESDEGSRKYETIIKSVLWLSEYMDLPKGARLLDLGCGPGLYSEHFHGQGFKVTGIDFSQSSINYAKEEAKASQYDIEYLCQNYLEIDYTNEFDVITLIYGDLCVLSHQERDLLLTKVRKALKPGGYLIFDLFTKQYFKKGHENQSWYLSREEGFWKEDEHLLLHEHFKYKKEKVRLEKYTLIMADGEMQSYHIWKHYFSLKRAKEMLHEHQLILKDFWSDLCGKPYEIESSWIGMIAQKPLSKQ</sequence>
<evidence type="ECO:0000259" key="2">
    <source>
        <dbReference type="Pfam" id="PF13649"/>
    </source>
</evidence>
<evidence type="ECO:0000313" key="4">
    <source>
        <dbReference type="Proteomes" id="UP000289703"/>
    </source>
</evidence>
<dbReference type="Gene3D" id="3.40.50.150">
    <property type="entry name" value="Vaccinia Virus protein VP39"/>
    <property type="match status" value="1"/>
</dbReference>
<dbReference type="CDD" id="cd02440">
    <property type="entry name" value="AdoMet_MTases"/>
    <property type="match status" value="1"/>
</dbReference>
<keyword evidence="4" id="KW-1185">Reference proteome</keyword>
<accession>A0A4Q1JQ37</accession>
<evidence type="ECO:0000256" key="1">
    <source>
        <dbReference type="ARBA" id="ARBA00022679"/>
    </source>
</evidence>